<name>A0ACA9N8Q3_9GLOM</name>
<sequence length="263" mass="31059">IRWSNLSYLYTEPYEPIVHGTFGIDQPEPLDMFIIRKIEYLIQIIKTFFYIRGFGHPEYEGLPYEPIVHRTFDNNQPELLYIPEMFAIQIIKDFFAEIMAGGHGFGYPDYDEIQSSEKFTPTVAPVINIDGFKAEEWKNYNEKILEKKKQTKIDQDWAEVYSKFIMFKSIYDSIKTQTFVAENLKTKAINSMIRKAIRESMFSEISKLRKVFEYTMIVIENKNISLENFLEEIRDLNITLNYLQEINKDGFLALLSAIMNKKE</sequence>
<dbReference type="EMBL" id="CAJVPU010014585">
    <property type="protein sequence ID" value="CAG8641149.1"/>
    <property type="molecule type" value="Genomic_DNA"/>
</dbReference>
<organism evidence="1 2">
    <name type="scientific">Dentiscutata heterogama</name>
    <dbReference type="NCBI Taxonomy" id="1316150"/>
    <lineage>
        <taxon>Eukaryota</taxon>
        <taxon>Fungi</taxon>
        <taxon>Fungi incertae sedis</taxon>
        <taxon>Mucoromycota</taxon>
        <taxon>Glomeromycotina</taxon>
        <taxon>Glomeromycetes</taxon>
        <taxon>Diversisporales</taxon>
        <taxon>Gigasporaceae</taxon>
        <taxon>Dentiscutata</taxon>
    </lineage>
</organism>
<keyword evidence="2" id="KW-1185">Reference proteome</keyword>
<gene>
    <name evidence="1" type="ORF">DHETER_LOCUS8850</name>
</gene>
<feature type="non-terminal residue" evidence="1">
    <location>
        <position position="1"/>
    </location>
</feature>
<evidence type="ECO:0000313" key="2">
    <source>
        <dbReference type="Proteomes" id="UP000789702"/>
    </source>
</evidence>
<accession>A0ACA9N8Q3</accession>
<dbReference type="Proteomes" id="UP000789702">
    <property type="component" value="Unassembled WGS sequence"/>
</dbReference>
<reference evidence="1" key="1">
    <citation type="submission" date="2021-06" db="EMBL/GenBank/DDBJ databases">
        <authorList>
            <person name="Kallberg Y."/>
            <person name="Tangrot J."/>
            <person name="Rosling A."/>
        </authorList>
    </citation>
    <scope>NUCLEOTIDE SEQUENCE</scope>
    <source>
        <strain evidence="1">IL203A</strain>
    </source>
</reference>
<feature type="non-terminal residue" evidence="1">
    <location>
        <position position="263"/>
    </location>
</feature>
<evidence type="ECO:0000313" key="1">
    <source>
        <dbReference type="EMBL" id="CAG8641149.1"/>
    </source>
</evidence>
<comment type="caution">
    <text evidence="1">The sequence shown here is derived from an EMBL/GenBank/DDBJ whole genome shotgun (WGS) entry which is preliminary data.</text>
</comment>
<protein>
    <submittedName>
        <fullName evidence="1">5201_t:CDS:1</fullName>
    </submittedName>
</protein>
<proteinExistence type="predicted"/>